<dbReference type="Pfam" id="PF10551">
    <property type="entry name" value="MULE"/>
    <property type="match status" value="1"/>
</dbReference>
<dbReference type="PANTHER" id="PTHR31569:SF4">
    <property type="entry name" value="SWIM-TYPE DOMAIN-CONTAINING PROTEIN"/>
    <property type="match status" value="1"/>
</dbReference>
<name>A0AAJ7L2Z5_9ACAR</name>
<dbReference type="InterPro" id="IPR052579">
    <property type="entry name" value="Zinc_finger_SWIM"/>
</dbReference>
<accession>A0AAJ7L2Z5</accession>
<dbReference type="InterPro" id="IPR018289">
    <property type="entry name" value="MULE_transposase_dom"/>
</dbReference>
<organism evidence="2 3">
    <name type="scientific">Galendromus occidentalis</name>
    <name type="common">western predatory mite</name>
    <dbReference type="NCBI Taxonomy" id="34638"/>
    <lineage>
        <taxon>Eukaryota</taxon>
        <taxon>Metazoa</taxon>
        <taxon>Ecdysozoa</taxon>
        <taxon>Arthropoda</taxon>
        <taxon>Chelicerata</taxon>
        <taxon>Arachnida</taxon>
        <taxon>Acari</taxon>
        <taxon>Parasitiformes</taxon>
        <taxon>Mesostigmata</taxon>
        <taxon>Gamasina</taxon>
        <taxon>Phytoseioidea</taxon>
        <taxon>Phytoseiidae</taxon>
        <taxon>Typhlodrominae</taxon>
        <taxon>Galendromus</taxon>
    </lineage>
</organism>
<evidence type="ECO:0000259" key="1">
    <source>
        <dbReference type="Pfam" id="PF10551"/>
    </source>
</evidence>
<dbReference type="GeneID" id="108863913"/>
<keyword evidence="2" id="KW-1185">Reference proteome</keyword>
<gene>
    <name evidence="3" type="primary">LOC108863913</name>
</gene>
<reference evidence="3" key="1">
    <citation type="submission" date="2025-08" db="UniProtKB">
        <authorList>
            <consortium name="RefSeq"/>
        </authorList>
    </citation>
    <scope>IDENTIFICATION</scope>
</reference>
<sequence length="379" mass="43507">MIRRAVFSKMKAAAKERADCGVKEVYSEALVTCEGEMRPHYASEDIGASLPTYRSIQASLYRARASIRPPLPQSRTEIIIAGEWDRTLGNDPFLLFDDGAENRIIGSSTEEMVKILCGVPSVFRDGTFRVVPHLFLQLYTLHGLYKGEMIPFAYFLLPDKTKETYRRMFVLLKNRANAVGATLSPSLFQVDFEVAVLKAIEDEFPLANRKGCHFHFAQSIWRKVQQLGLAPHYAEPGVKRLVRSCTALGLVPLDRIEDAWLEIDAESPSAEHPAHEKLDAFKQYFIETWLENDAIFPRDLWNHYRNFGARTTNHIEGWHQGSNRIVRKSHVNLFEMIKHLQKQEAKYSVKILMLDMGQAPEKVKKKYEDLDRKLIRLVD</sequence>
<dbReference type="KEGG" id="goe:108863913"/>
<proteinExistence type="predicted"/>
<evidence type="ECO:0000313" key="3">
    <source>
        <dbReference type="RefSeq" id="XP_018494115.1"/>
    </source>
</evidence>
<evidence type="ECO:0000313" key="2">
    <source>
        <dbReference type="Proteomes" id="UP000694867"/>
    </source>
</evidence>
<dbReference type="AlphaFoldDB" id="A0AAJ7L2Z5"/>
<feature type="domain" description="MULE transposase" evidence="1">
    <location>
        <begin position="124"/>
        <end position="218"/>
    </location>
</feature>
<protein>
    <submittedName>
        <fullName evidence="3">Uncharacterized protein LOC108863913</fullName>
    </submittedName>
</protein>
<dbReference type="Proteomes" id="UP000694867">
    <property type="component" value="Unplaced"/>
</dbReference>
<dbReference type="RefSeq" id="XP_018494115.1">
    <property type="nucleotide sequence ID" value="XM_018638599.1"/>
</dbReference>
<dbReference type="PANTHER" id="PTHR31569">
    <property type="entry name" value="SWIM-TYPE DOMAIN-CONTAINING PROTEIN"/>
    <property type="match status" value="1"/>
</dbReference>